<evidence type="ECO:0000313" key="2">
    <source>
        <dbReference type="Proteomes" id="UP000515135"/>
    </source>
</evidence>
<dbReference type="KEGG" id="bbel:109475555"/>
<feature type="compositionally biased region" description="Basic and acidic residues" evidence="1">
    <location>
        <begin position="89"/>
        <end position="106"/>
    </location>
</feature>
<keyword evidence="2" id="KW-1185">Reference proteome</keyword>
<accession>A0A6P4ZCZ5</accession>
<proteinExistence type="predicted"/>
<dbReference type="Proteomes" id="UP000515135">
    <property type="component" value="Unplaced"/>
</dbReference>
<feature type="region of interest" description="Disordered" evidence="1">
    <location>
        <begin position="75"/>
        <end position="150"/>
    </location>
</feature>
<evidence type="ECO:0000313" key="3">
    <source>
        <dbReference type="RefSeq" id="XP_019631774.1"/>
    </source>
</evidence>
<organism evidence="2 3">
    <name type="scientific">Branchiostoma belcheri</name>
    <name type="common">Amphioxus</name>
    <dbReference type="NCBI Taxonomy" id="7741"/>
    <lineage>
        <taxon>Eukaryota</taxon>
        <taxon>Metazoa</taxon>
        <taxon>Chordata</taxon>
        <taxon>Cephalochordata</taxon>
        <taxon>Leptocardii</taxon>
        <taxon>Amphioxiformes</taxon>
        <taxon>Branchiostomatidae</taxon>
        <taxon>Branchiostoma</taxon>
    </lineage>
</organism>
<dbReference type="AlphaFoldDB" id="A0A6P4ZCZ5"/>
<protein>
    <submittedName>
        <fullName evidence="3">Uncharacterized protein LOC109475555</fullName>
    </submittedName>
</protein>
<dbReference type="RefSeq" id="XP_019631774.1">
    <property type="nucleotide sequence ID" value="XM_019776215.1"/>
</dbReference>
<dbReference type="GeneID" id="109475555"/>
<gene>
    <name evidence="3" type="primary">LOC109475555</name>
</gene>
<sequence length="150" mass="17061">MMHFRSSTLKTVESHLKKAWQQCLDEDVTIPLRKVYLYDKTVDRNLIRINLTDFLSPVSAEDTEEEVPFAANTDLTALEEDEEPAVQVQERDDPHDLPALEHHTDTDSEQTQVMESGLQAALEKENQSPLSMPPPCENALDSSKTPREKE</sequence>
<name>A0A6P4ZCZ5_BRABE</name>
<reference evidence="3" key="1">
    <citation type="submission" date="2025-08" db="UniProtKB">
        <authorList>
            <consortium name="RefSeq"/>
        </authorList>
    </citation>
    <scope>IDENTIFICATION</scope>
    <source>
        <tissue evidence="3">Gonad</tissue>
    </source>
</reference>
<evidence type="ECO:0000256" key="1">
    <source>
        <dbReference type="SAM" id="MobiDB-lite"/>
    </source>
</evidence>